<dbReference type="Proteomes" id="UP000199652">
    <property type="component" value="Unassembled WGS sequence"/>
</dbReference>
<organism evidence="3 4">
    <name type="scientific">Eubacterium barkeri</name>
    <name type="common">Clostridium barkeri</name>
    <dbReference type="NCBI Taxonomy" id="1528"/>
    <lineage>
        <taxon>Bacteria</taxon>
        <taxon>Bacillati</taxon>
        <taxon>Bacillota</taxon>
        <taxon>Clostridia</taxon>
        <taxon>Eubacteriales</taxon>
        <taxon>Eubacteriaceae</taxon>
        <taxon>Eubacterium</taxon>
    </lineage>
</organism>
<keyword evidence="1" id="KW-0812">Transmembrane</keyword>
<dbReference type="Pfam" id="PF18655">
    <property type="entry name" value="SHIRT"/>
    <property type="match status" value="1"/>
</dbReference>
<evidence type="ECO:0000313" key="4">
    <source>
        <dbReference type="Proteomes" id="UP000199652"/>
    </source>
</evidence>
<evidence type="ECO:0000313" key="3">
    <source>
        <dbReference type="EMBL" id="SDX96754.1"/>
    </source>
</evidence>
<accession>A0A1H3G2T5</accession>
<proteinExistence type="predicted"/>
<dbReference type="AlphaFoldDB" id="A0A1H3G2T5"/>
<dbReference type="STRING" id="1528.SAMN04488579_11242"/>
<evidence type="ECO:0000259" key="2">
    <source>
        <dbReference type="Pfam" id="PF18655"/>
    </source>
</evidence>
<keyword evidence="4" id="KW-1185">Reference proteome</keyword>
<dbReference type="InterPro" id="IPR041030">
    <property type="entry name" value="SHIRT"/>
</dbReference>
<dbReference type="EMBL" id="FNOU01000012">
    <property type="protein sequence ID" value="SDX96754.1"/>
    <property type="molecule type" value="Genomic_DNA"/>
</dbReference>
<reference evidence="4" key="1">
    <citation type="submission" date="2016-10" db="EMBL/GenBank/DDBJ databases">
        <authorList>
            <person name="Varghese N."/>
            <person name="Submissions S."/>
        </authorList>
    </citation>
    <scope>NUCLEOTIDE SEQUENCE [LARGE SCALE GENOMIC DNA]</scope>
    <source>
        <strain evidence="4">VPI 5359</strain>
    </source>
</reference>
<protein>
    <recommendedName>
        <fullName evidence="2">SHIRT domain-containing protein</fullName>
    </recommendedName>
</protein>
<evidence type="ECO:0000256" key="1">
    <source>
        <dbReference type="SAM" id="Phobius"/>
    </source>
</evidence>
<keyword evidence="1" id="KW-0472">Membrane</keyword>
<feature type="transmembrane region" description="Helical" evidence="1">
    <location>
        <begin position="435"/>
        <end position="454"/>
    </location>
</feature>
<keyword evidence="1" id="KW-1133">Transmembrane helix</keyword>
<name>A0A1H3G2T5_EUBBA</name>
<gene>
    <name evidence="3" type="ORF">SAMN04488579_11242</name>
</gene>
<feature type="domain" description="SHIRT" evidence="2">
    <location>
        <begin position="327"/>
        <end position="407"/>
    </location>
</feature>
<sequence length="460" mass="51254">MKRLGITFCMTMMIFMNLGMGVNGKAVRAESLAFTSYLSQTYGVPYTEKDANGSAADRDQDGKLTYMLPSNGYKAATKTITETIINERGCQEDQITTVYTDGVEFNARSVMDPNLDDYSNNGYFEKVYNPRNHHVNSDNAELAATFGPGNLEVQHWQDAGLSQTQVQYWRIVFASDYAMDNAVMTITLPYDGTTNSDTTDWVINRYYPAVNGGGRYTQAMQGKSITINGNIATIEFGNIPSDSAYGITFTKRFDPPADFSEDKKVTAAKVTGQWNEEGLRLALMAKKEKMRAEGASPEEISAATLDYMKMPQSIESIRYENEVCPRRFDVIHHFVSKTEGKVLPPDVLAILPLKQTGKTVGTEVHATAPSQNAVQVEDGIWRFKGYDREKDIIGDQDVEFVGYWEFEPAATKYLATETKDKQVNNDVKTGITRDHWGLILLPILLAAVVAYPVIKKIKGI</sequence>